<dbReference type="GO" id="GO:0015031">
    <property type="term" value="P:protein transport"/>
    <property type="evidence" value="ECO:0007669"/>
    <property type="project" value="UniProtKB-KW"/>
</dbReference>
<comment type="caution">
    <text evidence="12">The sequence shown here is derived from an EMBL/GenBank/DDBJ whole genome shotgun (WGS) entry which is preliminary data.</text>
</comment>
<dbReference type="GO" id="GO:0055085">
    <property type="term" value="P:transmembrane transport"/>
    <property type="evidence" value="ECO:0007669"/>
    <property type="project" value="InterPro"/>
</dbReference>
<dbReference type="CDD" id="cd06261">
    <property type="entry name" value="TM_PBP2"/>
    <property type="match status" value="1"/>
</dbReference>
<dbReference type="PATRIC" id="fig|1189611.3.peg.207"/>
<dbReference type="EMBL" id="AJXZ01000002">
    <property type="protein sequence ID" value="EIM77912.1"/>
    <property type="molecule type" value="Genomic_DNA"/>
</dbReference>
<proteinExistence type="inferred from homology"/>
<keyword evidence="8 9" id="KW-0472">Membrane</keyword>
<evidence type="ECO:0000256" key="6">
    <source>
        <dbReference type="ARBA" id="ARBA00022927"/>
    </source>
</evidence>
<keyword evidence="4 9" id="KW-0812">Transmembrane</keyword>
<feature type="compositionally biased region" description="Basic and acidic residues" evidence="10">
    <location>
        <begin position="337"/>
        <end position="349"/>
    </location>
</feature>
<evidence type="ECO:0000313" key="13">
    <source>
        <dbReference type="Proteomes" id="UP000004622"/>
    </source>
</evidence>
<name>I5C7W0_9HYPH</name>
<evidence type="ECO:0000259" key="11">
    <source>
        <dbReference type="PROSITE" id="PS50928"/>
    </source>
</evidence>
<keyword evidence="2 9" id="KW-0813">Transport</keyword>
<dbReference type="Pfam" id="PF00528">
    <property type="entry name" value="BPD_transp_1"/>
    <property type="match status" value="1"/>
</dbReference>
<feature type="transmembrane region" description="Helical" evidence="9">
    <location>
        <begin position="26"/>
        <end position="48"/>
    </location>
</feature>
<keyword evidence="6" id="KW-0653">Protein transport</keyword>
<dbReference type="PANTHER" id="PTHR43386:SF1">
    <property type="entry name" value="D,D-DIPEPTIDE TRANSPORT SYSTEM PERMEASE PROTEIN DDPC-RELATED"/>
    <property type="match status" value="1"/>
</dbReference>
<dbReference type="Proteomes" id="UP000004622">
    <property type="component" value="Unassembled WGS sequence"/>
</dbReference>
<evidence type="ECO:0000256" key="7">
    <source>
        <dbReference type="ARBA" id="ARBA00022989"/>
    </source>
</evidence>
<accession>I5C7W0</accession>
<feature type="transmembrane region" description="Helical" evidence="9">
    <location>
        <begin position="209"/>
        <end position="234"/>
    </location>
</feature>
<dbReference type="PANTHER" id="PTHR43386">
    <property type="entry name" value="OLIGOPEPTIDE TRANSPORT SYSTEM PERMEASE PROTEIN APPC"/>
    <property type="match status" value="1"/>
</dbReference>
<dbReference type="InterPro" id="IPR050366">
    <property type="entry name" value="BP-dependent_transpt_permease"/>
</dbReference>
<feature type="region of interest" description="Disordered" evidence="10">
    <location>
        <begin position="326"/>
        <end position="358"/>
    </location>
</feature>
<gene>
    <name evidence="12" type="ORF">A33O_01005</name>
</gene>
<keyword evidence="3" id="KW-1003">Cell membrane</keyword>
<comment type="subcellular location">
    <subcellularLocation>
        <location evidence="1 9">Cell membrane</location>
        <topology evidence="1 9">Multi-pass membrane protein</topology>
    </subcellularLocation>
</comment>
<evidence type="ECO:0000256" key="1">
    <source>
        <dbReference type="ARBA" id="ARBA00004651"/>
    </source>
</evidence>
<dbReference type="InterPro" id="IPR035906">
    <property type="entry name" value="MetI-like_sf"/>
</dbReference>
<sequence>MSQTVAETETQVATPSVLARLVRRPLALTGLIIIAVVVLAAVCAPWLAPYNPYEQFFEGLTIEGAPLPPSAQFWFGTDLVGRDLFSRLIYGAQTSLIIGVVANGIAVVIGSAVGISAGYFRGWVDTVLMRFTDLMMAFPALLLAIVLAAIFSPSLWIVAMVIAMVNWVQIARVTYTETRSIAERDFVVAERAMGASAGRILFRHILPHLLSTIIVWATLGIATTVLLEATLSFLGIGVQPPIPSWGNIIFENQTYFTSAPGSSSFRAWPSSRWHWPSTSWAMRCVTFSTRHSRGATDACLYDPPSDPDRADPAWHQLRDLRVALSRSGRPGAPDCRPQCDRCNGGEHPRTARPQPALL</sequence>
<dbReference type="AlphaFoldDB" id="I5C7W0"/>
<keyword evidence="7 9" id="KW-1133">Transmembrane helix</keyword>
<organism evidence="12 13">
    <name type="scientific">Nitratireductor aquibiodomus RA22</name>
    <dbReference type="NCBI Taxonomy" id="1189611"/>
    <lineage>
        <taxon>Bacteria</taxon>
        <taxon>Pseudomonadati</taxon>
        <taxon>Pseudomonadota</taxon>
        <taxon>Alphaproteobacteria</taxon>
        <taxon>Hyphomicrobiales</taxon>
        <taxon>Phyllobacteriaceae</taxon>
        <taxon>Nitratireductor</taxon>
    </lineage>
</organism>
<evidence type="ECO:0000256" key="2">
    <source>
        <dbReference type="ARBA" id="ARBA00022448"/>
    </source>
</evidence>
<dbReference type="GO" id="GO:0015833">
    <property type="term" value="P:peptide transport"/>
    <property type="evidence" value="ECO:0007669"/>
    <property type="project" value="UniProtKB-KW"/>
</dbReference>
<reference evidence="12 13" key="1">
    <citation type="journal article" date="2012" name="J. Bacteriol.">
        <title>Genome Sequence of Nitratireductor aquibiodomus Strain RA22.</title>
        <authorList>
            <person name="Singh A."/>
            <person name="Jangir P.K."/>
            <person name="Kumari C."/>
            <person name="Sharma R."/>
        </authorList>
    </citation>
    <scope>NUCLEOTIDE SEQUENCE [LARGE SCALE GENOMIC DNA]</scope>
    <source>
        <strain evidence="12 13">RA22</strain>
    </source>
</reference>
<feature type="transmembrane region" description="Helical" evidence="9">
    <location>
        <begin position="96"/>
        <end position="119"/>
    </location>
</feature>
<dbReference type="STRING" id="204799.GCA_001696575_02146"/>
<dbReference type="GO" id="GO:0005886">
    <property type="term" value="C:plasma membrane"/>
    <property type="evidence" value="ECO:0007669"/>
    <property type="project" value="UniProtKB-SubCell"/>
</dbReference>
<evidence type="ECO:0000313" key="12">
    <source>
        <dbReference type="EMBL" id="EIM77912.1"/>
    </source>
</evidence>
<protein>
    <submittedName>
        <fullName evidence="12">Putative oligopeptide ABC transporter</fullName>
    </submittedName>
</protein>
<dbReference type="Gene3D" id="1.10.3720.10">
    <property type="entry name" value="MetI-like"/>
    <property type="match status" value="1"/>
</dbReference>
<evidence type="ECO:0000256" key="3">
    <source>
        <dbReference type="ARBA" id="ARBA00022475"/>
    </source>
</evidence>
<dbReference type="InterPro" id="IPR000515">
    <property type="entry name" value="MetI-like"/>
</dbReference>
<feature type="domain" description="ABC transmembrane type-1" evidence="11">
    <location>
        <begin position="92"/>
        <end position="291"/>
    </location>
</feature>
<dbReference type="InterPro" id="IPR025966">
    <property type="entry name" value="OppC_N"/>
</dbReference>
<dbReference type="SUPFAM" id="SSF161098">
    <property type="entry name" value="MetI-like"/>
    <property type="match status" value="1"/>
</dbReference>
<dbReference type="PROSITE" id="PS50928">
    <property type="entry name" value="ABC_TM1"/>
    <property type="match status" value="1"/>
</dbReference>
<evidence type="ECO:0000256" key="8">
    <source>
        <dbReference type="ARBA" id="ARBA00023136"/>
    </source>
</evidence>
<evidence type="ECO:0000256" key="9">
    <source>
        <dbReference type="RuleBase" id="RU363032"/>
    </source>
</evidence>
<comment type="similarity">
    <text evidence="9">Belongs to the binding-protein-dependent transport system permease family.</text>
</comment>
<keyword evidence="5" id="KW-0571">Peptide transport</keyword>
<evidence type="ECO:0000256" key="10">
    <source>
        <dbReference type="SAM" id="MobiDB-lite"/>
    </source>
</evidence>
<evidence type="ECO:0000256" key="4">
    <source>
        <dbReference type="ARBA" id="ARBA00022692"/>
    </source>
</evidence>
<evidence type="ECO:0000256" key="5">
    <source>
        <dbReference type="ARBA" id="ARBA00022856"/>
    </source>
</evidence>
<dbReference type="Pfam" id="PF12911">
    <property type="entry name" value="OppC_N"/>
    <property type="match status" value="1"/>
</dbReference>